<feature type="compositionally biased region" description="Low complexity" evidence="2">
    <location>
        <begin position="756"/>
        <end position="765"/>
    </location>
</feature>
<dbReference type="Gene3D" id="3.30.1520.10">
    <property type="entry name" value="Phox-like domain"/>
    <property type="match status" value="1"/>
</dbReference>
<feature type="compositionally biased region" description="Basic and acidic residues" evidence="2">
    <location>
        <begin position="1421"/>
        <end position="1430"/>
    </location>
</feature>
<dbReference type="InterPro" id="IPR036871">
    <property type="entry name" value="PX_dom_sf"/>
</dbReference>
<evidence type="ECO:0008006" key="7">
    <source>
        <dbReference type="Google" id="ProtNLM"/>
    </source>
</evidence>
<evidence type="ECO:0000259" key="4">
    <source>
        <dbReference type="PROSITE" id="PS51207"/>
    </source>
</evidence>
<dbReference type="PANTHER" id="PTHR22775">
    <property type="entry name" value="SORTING NEXIN"/>
    <property type="match status" value="1"/>
</dbReference>
<gene>
    <name evidence="5" type="ORF">LTR97_003112</name>
</gene>
<feature type="region of interest" description="Disordered" evidence="2">
    <location>
        <begin position="407"/>
        <end position="510"/>
    </location>
</feature>
<proteinExistence type="inferred from homology"/>
<feature type="region of interest" description="Disordered" evidence="2">
    <location>
        <begin position="1399"/>
        <end position="1466"/>
    </location>
</feature>
<dbReference type="PROSITE" id="PS51207">
    <property type="entry name" value="PXA"/>
    <property type="match status" value="1"/>
</dbReference>
<feature type="region of interest" description="Disordered" evidence="2">
    <location>
        <begin position="1180"/>
        <end position="1213"/>
    </location>
</feature>
<feature type="region of interest" description="Disordered" evidence="2">
    <location>
        <begin position="1"/>
        <end position="28"/>
    </location>
</feature>
<feature type="compositionally biased region" description="Polar residues" evidence="2">
    <location>
        <begin position="420"/>
        <end position="448"/>
    </location>
</feature>
<evidence type="ECO:0000256" key="1">
    <source>
        <dbReference type="ARBA" id="ARBA00010883"/>
    </source>
</evidence>
<feature type="compositionally biased region" description="Low complexity" evidence="2">
    <location>
        <begin position="1181"/>
        <end position="1201"/>
    </location>
</feature>
<dbReference type="PROSITE" id="PS50195">
    <property type="entry name" value="PX"/>
    <property type="match status" value="1"/>
</dbReference>
<reference evidence="5" key="1">
    <citation type="submission" date="2023-08" db="EMBL/GenBank/DDBJ databases">
        <title>Black Yeasts Isolated from many extreme environments.</title>
        <authorList>
            <person name="Coleine C."/>
            <person name="Stajich J.E."/>
            <person name="Selbmann L."/>
        </authorList>
    </citation>
    <scope>NUCLEOTIDE SEQUENCE</scope>
    <source>
        <strain evidence="5">CCFEE 5810</strain>
    </source>
</reference>
<feature type="compositionally biased region" description="Basic and acidic residues" evidence="2">
    <location>
        <begin position="410"/>
        <end position="419"/>
    </location>
</feature>
<comment type="similarity">
    <text evidence="1">Belongs to the sorting nexin family.</text>
</comment>
<comment type="caution">
    <text evidence="5">The sequence shown here is derived from an EMBL/GenBank/DDBJ whole genome shotgun (WGS) entry which is preliminary data.</text>
</comment>
<feature type="compositionally biased region" description="Polar residues" evidence="2">
    <location>
        <begin position="693"/>
        <end position="703"/>
    </location>
</feature>
<feature type="region of interest" description="Disordered" evidence="2">
    <location>
        <begin position="356"/>
        <end position="395"/>
    </location>
</feature>
<dbReference type="Proteomes" id="UP001310594">
    <property type="component" value="Unassembled WGS sequence"/>
</dbReference>
<dbReference type="Pfam" id="PF02194">
    <property type="entry name" value="PXA"/>
    <property type="match status" value="1"/>
</dbReference>
<organism evidence="5 6">
    <name type="scientific">Elasticomyces elasticus</name>
    <dbReference type="NCBI Taxonomy" id="574655"/>
    <lineage>
        <taxon>Eukaryota</taxon>
        <taxon>Fungi</taxon>
        <taxon>Dikarya</taxon>
        <taxon>Ascomycota</taxon>
        <taxon>Pezizomycotina</taxon>
        <taxon>Dothideomycetes</taxon>
        <taxon>Dothideomycetidae</taxon>
        <taxon>Mycosphaerellales</taxon>
        <taxon>Teratosphaeriaceae</taxon>
        <taxon>Elasticomyces</taxon>
    </lineage>
</organism>
<evidence type="ECO:0000313" key="5">
    <source>
        <dbReference type="EMBL" id="KAK5704099.1"/>
    </source>
</evidence>
<feature type="compositionally biased region" description="Polar residues" evidence="2">
    <location>
        <begin position="827"/>
        <end position="838"/>
    </location>
</feature>
<dbReference type="FunFam" id="3.30.1520.10:FF:000065">
    <property type="entry name" value="PX domain protein (AFU_orthologue AFUA_2G07450)"/>
    <property type="match status" value="1"/>
</dbReference>
<feature type="compositionally biased region" description="Gly residues" evidence="2">
    <location>
        <begin position="739"/>
        <end position="750"/>
    </location>
</feature>
<dbReference type="CDD" id="cd06093">
    <property type="entry name" value="PX_domain"/>
    <property type="match status" value="1"/>
</dbReference>
<dbReference type="EMBL" id="JAVRQU010000004">
    <property type="protein sequence ID" value="KAK5704099.1"/>
    <property type="molecule type" value="Genomic_DNA"/>
</dbReference>
<protein>
    <recommendedName>
        <fullName evidence="7">PXA domain-containing protein</fullName>
    </recommendedName>
</protein>
<evidence type="ECO:0000256" key="2">
    <source>
        <dbReference type="SAM" id="MobiDB-lite"/>
    </source>
</evidence>
<feature type="region of interest" description="Disordered" evidence="2">
    <location>
        <begin position="685"/>
        <end position="867"/>
    </location>
</feature>
<evidence type="ECO:0000313" key="6">
    <source>
        <dbReference type="Proteomes" id="UP001310594"/>
    </source>
</evidence>
<dbReference type="PANTHER" id="PTHR22775:SF47">
    <property type="entry name" value="MEIOTICALLY UP-REGULATED GENE 122 PROTEIN"/>
    <property type="match status" value="1"/>
</dbReference>
<feature type="compositionally biased region" description="Polar residues" evidence="2">
    <location>
        <begin position="779"/>
        <end position="790"/>
    </location>
</feature>
<dbReference type="InterPro" id="IPR001683">
    <property type="entry name" value="PX_dom"/>
</dbReference>
<dbReference type="SMART" id="SM00313">
    <property type="entry name" value="PXA"/>
    <property type="match status" value="1"/>
</dbReference>
<dbReference type="SUPFAM" id="SSF64268">
    <property type="entry name" value="PX domain"/>
    <property type="match status" value="1"/>
</dbReference>
<feature type="domain" description="PX" evidence="3">
    <location>
        <begin position="517"/>
        <end position="633"/>
    </location>
</feature>
<feature type="domain" description="PXA" evidence="4">
    <location>
        <begin position="159"/>
        <end position="339"/>
    </location>
</feature>
<dbReference type="Pfam" id="PF08628">
    <property type="entry name" value="Nexin_C"/>
    <property type="match status" value="1"/>
</dbReference>
<sequence length="1535" mass="169297">MDETNPEAGTPAQGESSTVEDVRQEAMEPVTTELKRTASAVETTTPSAFLQTVTDRTLDFLSHASNETLGACLVGLSATTYLVLGRVGLVIIGVAGGVVLHATWERHNSGDDKTDERKREIGVDVAQRVLAWRSSRPAEEQQDSTKVFANQQLDFSSFGPETAAALTTFTDAVIKDYVHYWYDPTIPGEDSFPTSCRRTLTAFLLSLSGHLRRKRPADAFLDFVTNASSITIVFLNELAAALNASPHSTPEEAVAFYLTQKPDSSLSYMLNQDSQKSKLADAAEDILQAYLDSKSYNCPPVHVFLKQVMAQLVLGYTVEYCAKPDFINEWIIYGLEESETTERVMGLVDAGVEGRETAAKPSVKDKAPIEVAKEERPKLEHRRQTSKAEEAMDEAMREARRLTQLMIEEDERRAKDEQTKQSALSSSEDVSDVTTQGAATPTSSQSDQARQEDEAAAWGTESSTNESPAVTSRPATPSHKQFTSFDQILPPQQLSDLSSPERSHREPAQLTLHNATISIFDDSDPADRSALKQKPQTEYMVQIEPQNSAFPGWMIARRYTDFEMLHEVLRRISVITGVHGFSQTHTELPGWRPRTKAGLREELERYLTDAVRFQPLAESEGMKRFLEKEQHVAKSPGAEKKGFGWPTPDAFGKFGGDMMNVLTKAPTRVAGGGKAVFGGVAGLVGGKKQQGLSRSSTNEVTQGHRTKASVGQFPAREDSMGSLSAARASQESIRSVPKGGSGLERQGGGSVDLRPRPSVSSSRLSTEWTRSTEALDEQPGSSPIASQSLIPSLDAEMEPTIDLPPPPSEITDDFGSPRYASKKSIDSTRLSSLEQGTQQDHDTAPPTPPRPDVTSSKPEAKPKDPITEREASVAIELMFAVITELYTLSSAWQIRRTLLVAAKNFLLRPGNPQLETIRAMLQTSLLDSNLSDSGIAGQIYKLRENGLPTAEEMEIWKRDYPEKSEEEREKTRVKARKLLVQKGMPQALTSVMGAAASGEALGKEAMLCVWTGTARLISNTPPKHITLLLAAPVQSDEDRDKGEFRIAGSGSVDNTKDWQWRTKRSRDWKRTTPLNTNSQPTCQLAGCLLYCLSLHCIYIHTRASQHPYSQHVDIWTVSITLLYATPLTSNAANKDEAGLRTLYRSTTVPIQKTILEMPRNLTINPAAPYKSSKLAVPTSPFTPRLPITPTRPIRARSSSSSSRREPAFEHPPPPASPLRWLWQCHLCNRVYQLGTTRRCLDDGHYFCAGTTTVKRSRRTNKKTLRHKACASEFDYQGWKTWGTWRRSVAELREAASSDAEDEVVLPLRIPTVPKEGEWLNGMWAKTSASRNPAPNFWGKDCWGKCDYPSECRWGKQYGVHTPVASTPPPLPPAPVLMEQGEKRKTTFDDILLDASDASNSTADHLEHAREPETTTAATNTDSKETEKKPNMTDLLESAKRRKRRSGGQLPSPLGSNPPSPTTTEAPKSFAVDESASMNLQKAFDDFEIELRKASLLERAGGLVSSWATSIRSTAALEEEKAELFVKGLRISKAKK</sequence>
<dbReference type="InterPro" id="IPR013937">
    <property type="entry name" value="Sorting_nexin_C"/>
</dbReference>
<dbReference type="InterPro" id="IPR003114">
    <property type="entry name" value="Phox_assoc"/>
</dbReference>
<name>A0AAN8A4A3_9PEZI</name>
<accession>A0AAN8A4A3</accession>
<dbReference type="GO" id="GO:0035091">
    <property type="term" value="F:phosphatidylinositol binding"/>
    <property type="evidence" value="ECO:0007669"/>
    <property type="project" value="InterPro"/>
</dbReference>
<evidence type="ECO:0000259" key="3">
    <source>
        <dbReference type="PROSITE" id="PS50195"/>
    </source>
</evidence>
<feature type="compositionally biased region" description="Basic and acidic residues" evidence="2">
    <location>
        <begin position="1403"/>
        <end position="1412"/>
    </location>
</feature>
<feature type="compositionally biased region" description="Polar residues" evidence="2">
    <location>
        <begin position="460"/>
        <end position="498"/>
    </location>
</feature>
<feature type="compositionally biased region" description="Basic and acidic residues" evidence="2">
    <location>
        <begin position="858"/>
        <end position="867"/>
    </location>
</feature>